<dbReference type="EnsemblPlants" id="Kaladp0667s0001.1.v1.1">
    <property type="protein sequence ID" value="Kaladp0667s0001.1.v1.1.CDS.1"/>
    <property type="gene ID" value="Kaladp0667s0001.v1.1"/>
</dbReference>
<dbReference type="Proteomes" id="UP000594263">
    <property type="component" value="Unplaced"/>
</dbReference>
<protein>
    <submittedName>
        <fullName evidence="1">Uncharacterized protein</fullName>
    </submittedName>
</protein>
<name>A0A7N1A8Z9_KALFE</name>
<reference evidence="1" key="1">
    <citation type="submission" date="2021-01" db="UniProtKB">
        <authorList>
            <consortium name="EnsemblPlants"/>
        </authorList>
    </citation>
    <scope>IDENTIFICATION</scope>
</reference>
<dbReference type="Gramene" id="Kaladp0667s0001.1.v1.1">
    <property type="protein sequence ID" value="Kaladp0667s0001.1.v1.1.CDS.1"/>
    <property type="gene ID" value="Kaladp0667s0001.v1.1"/>
</dbReference>
<proteinExistence type="predicted"/>
<dbReference type="AlphaFoldDB" id="A0A7N1A8Z9"/>
<sequence length="92" mass="10315">MASEDASGAPAARVQIEAIQTVVSMRPTDPPLARKVALKQDVEKVFRKCHHVLLYYKKANDEDSGWVMVGRLKESLGRALCYFQRCGCSFLQ</sequence>
<organism evidence="1 2">
    <name type="scientific">Kalanchoe fedtschenkoi</name>
    <name type="common">Lavender scallops</name>
    <name type="synonym">South American air plant</name>
    <dbReference type="NCBI Taxonomy" id="63787"/>
    <lineage>
        <taxon>Eukaryota</taxon>
        <taxon>Viridiplantae</taxon>
        <taxon>Streptophyta</taxon>
        <taxon>Embryophyta</taxon>
        <taxon>Tracheophyta</taxon>
        <taxon>Spermatophyta</taxon>
        <taxon>Magnoliopsida</taxon>
        <taxon>eudicotyledons</taxon>
        <taxon>Gunneridae</taxon>
        <taxon>Pentapetalae</taxon>
        <taxon>Saxifragales</taxon>
        <taxon>Crassulaceae</taxon>
        <taxon>Kalanchoe</taxon>
    </lineage>
</organism>
<keyword evidence="2" id="KW-1185">Reference proteome</keyword>
<accession>A0A7N1A8Z9</accession>
<evidence type="ECO:0000313" key="2">
    <source>
        <dbReference type="Proteomes" id="UP000594263"/>
    </source>
</evidence>
<evidence type="ECO:0000313" key="1">
    <source>
        <dbReference type="EnsemblPlants" id="Kaladp0667s0001.1.v1.1.CDS.1"/>
    </source>
</evidence>